<dbReference type="GO" id="GO:0022857">
    <property type="term" value="F:transmembrane transporter activity"/>
    <property type="evidence" value="ECO:0007669"/>
    <property type="project" value="TreeGrafter"/>
</dbReference>
<dbReference type="OrthoDB" id="9805538at2"/>
<keyword evidence="7" id="KW-1185">Reference proteome</keyword>
<dbReference type="SUPFAM" id="SSF52540">
    <property type="entry name" value="P-loop containing nucleoside triphosphate hydrolases"/>
    <property type="match status" value="1"/>
</dbReference>
<dbReference type="PANTHER" id="PTHR24220">
    <property type="entry name" value="IMPORT ATP-BINDING PROTEIN"/>
    <property type="match status" value="1"/>
</dbReference>
<dbReference type="InterPro" id="IPR017911">
    <property type="entry name" value="MacB-like_ATP-bd"/>
</dbReference>
<reference evidence="6 7" key="1">
    <citation type="submission" date="2017-01" db="EMBL/GenBank/DDBJ databases">
        <authorList>
            <person name="Mah S.A."/>
            <person name="Swanson W.J."/>
            <person name="Moy G.W."/>
            <person name="Vacquier V.D."/>
        </authorList>
    </citation>
    <scope>NUCLEOTIDE SEQUENCE [LARGE SCALE GENOMIC DNA]</scope>
    <source>
        <strain evidence="6 7">ASpG1</strain>
    </source>
</reference>
<keyword evidence="2" id="KW-0547">Nucleotide-binding</keyword>
<feature type="domain" description="ABC transporter" evidence="5">
    <location>
        <begin position="2"/>
        <end position="239"/>
    </location>
</feature>
<dbReference type="STRING" id="159291.SAMN05920897_11815"/>
<dbReference type="Proteomes" id="UP000186400">
    <property type="component" value="Unassembled WGS sequence"/>
</dbReference>
<evidence type="ECO:0000313" key="6">
    <source>
        <dbReference type="EMBL" id="SIQ91463.1"/>
    </source>
</evidence>
<comment type="similarity">
    <text evidence="4">Belongs to the ABC transporter superfamily. Macrolide exporter (TC 3.A.1.122) family.</text>
</comment>
<dbReference type="GO" id="GO:0098796">
    <property type="term" value="C:membrane protein complex"/>
    <property type="evidence" value="ECO:0007669"/>
    <property type="project" value="UniProtKB-ARBA"/>
</dbReference>
<dbReference type="EMBL" id="FTMS01000018">
    <property type="protein sequence ID" value="SIQ91463.1"/>
    <property type="molecule type" value="Genomic_DNA"/>
</dbReference>
<dbReference type="SMART" id="SM00382">
    <property type="entry name" value="AAA"/>
    <property type="match status" value="1"/>
</dbReference>
<dbReference type="GO" id="GO:0005886">
    <property type="term" value="C:plasma membrane"/>
    <property type="evidence" value="ECO:0007669"/>
    <property type="project" value="TreeGrafter"/>
</dbReference>
<dbReference type="InterPro" id="IPR003439">
    <property type="entry name" value="ABC_transporter-like_ATP-bd"/>
</dbReference>
<dbReference type="AlphaFoldDB" id="A0A1N6WMZ4"/>
<dbReference type="RefSeq" id="WP_076489678.1">
    <property type="nucleotide sequence ID" value="NZ_FTMS01000018.1"/>
</dbReference>
<gene>
    <name evidence="6" type="ORF">SAMN05920897_11815</name>
</gene>
<dbReference type="CDD" id="cd03255">
    <property type="entry name" value="ABC_MJ0796_LolCDE_FtsE"/>
    <property type="match status" value="1"/>
</dbReference>
<dbReference type="GO" id="GO:0005524">
    <property type="term" value="F:ATP binding"/>
    <property type="evidence" value="ECO:0007669"/>
    <property type="project" value="UniProtKB-KW"/>
</dbReference>
<dbReference type="PROSITE" id="PS00211">
    <property type="entry name" value="ABC_TRANSPORTER_1"/>
    <property type="match status" value="1"/>
</dbReference>
<evidence type="ECO:0000259" key="5">
    <source>
        <dbReference type="PROSITE" id="PS50893"/>
    </source>
</evidence>
<dbReference type="Gene3D" id="3.40.50.300">
    <property type="entry name" value="P-loop containing nucleotide triphosphate hydrolases"/>
    <property type="match status" value="1"/>
</dbReference>
<evidence type="ECO:0000256" key="4">
    <source>
        <dbReference type="ARBA" id="ARBA00038388"/>
    </source>
</evidence>
<protein>
    <submittedName>
        <fullName evidence="6">Putative ABC transport system ATP-binding protein</fullName>
    </submittedName>
</protein>
<dbReference type="PANTHER" id="PTHR24220:SF86">
    <property type="entry name" value="ABC TRANSPORTER ABCH.1"/>
    <property type="match status" value="1"/>
</dbReference>
<keyword evidence="3 6" id="KW-0067">ATP-binding</keyword>
<dbReference type="InterPro" id="IPR017871">
    <property type="entry name" value="ABC_transporter-like_CS"/>
</dbReference>
<evidence type="ECO:0000256" key="2">
    <source>
        <dbReference type="ARBA" id="ARBA00022741"/>
    </source>
</evidence>
<accession>A0A1N6WMZ4</accession>
<sequence length="239" mass="26325">MIELEKISKTYRMGSSEVLALKEVSLLIGSGEFVSIIGPSGSGKTTLMNIIGCLDTPTSGHYRLGGEAVETLSVNRTAALRNATIGFVFQSFNLLPKLNALENVELPLVYAGLRKKERRHRATEMLERVGLLDRARHRPNELSGGQRQRVAIARALSVHPGMVLADEPTGALDSVTGEEIMGLFEELHRDGVTIILVTHEKNLALRARRMLSLHDGDVVEDSATAFVQEQEQEQERDRS</sequence>
<proteinExistence type="inferred from homology"/>
<dbReference type="PROSITE" id="PS50893">
    <property type="entry name" value="ABC_TRANSPORTER_2"/>
    <property type="match status" value="1"/>
</dbReference>
<dbReference type="FunFam" id="3.40.50.300:FF:000032">
    <property type="entry name" value="Export ABC transporter ATP-binding protein"/>
    <property type="match status" value="1"/>
</dbReference>
<dbReference type="Pfam" id="PF00005">
    <property type="entry name" value="ABC_tran"/>
    <property type="match status" value="1"/>
</dbReference>
<dbReference type="InterPro" id="IPR027417">
    <property type="entry name" value="P-loop_NTPase"/>
</dbReference>
<dbReference type="GO" id="GO:0016887">
    <property type="term" value="F:ATP hydrolysis activity"/>
    <property type="evidence" value="ECO:0007669"/>
    <property type="project" value="InterPro"/>
</dbReference>
<dbReference type="InterPro" id="IPR015854">
    <property type="entry name" value="ABC_transpr_LolD-like"/>
</dbReference>
<evidence type="ECO:0000256" key="1">
    <source>
        <dbReference type="ARBA" id="ARBA00022448"/>
    </source>
</evidence>
<name>A0A1N6WMZ4_9SPIO</name>
<dbReference type="InterPro" id="IPR003593">
    <property type="entry name" value="AAA+_ATPase"/>
</dbReference>
<evidence type="ECO:0000313" key="7">
    <source>
        <dbReference type="Proteomes" id="UP000186400"/>
    </source>
</evidence>
<keyword evidence="1" id="KW-0813">Transport</keyword>
<organism evidence="6 7">
    <name type="scientific">Alkalispirochaeta americana</name>
    <dbReference type="NCBI Taxonomy" id="159291"/>
    <lineage>
        <taxon>Bacteria</taxon>
        <taxon>Pseudomonadati</taxon>
        <taxon>Spirochaetota</taxon>
        <taxon>Spirochaetia</taxon>
        <taxon>Spirochaetales</taxon>
        <taxon>Spirochaetaceae</taxon>
        <taxon>Alkalispirochaeta</taxon>
    </lineage>
</organism>
<evidence type="ECO:0000256" key="3">
    <source>
        <dbReference type="ARBA" id="ARBA00022840"/>
    </source>
</evidence>